<evidence type="ECO:0000313" key="3">
    <source>
        <dbReference type="Proteomes" id="UP000230882"/>
    </source>
</evidence>
<evidence type="ECO:0000313" key="2">
    <source>
        <dbReference type="EMBL" id="PIR91433.1"/>
    </source>
</evidence>
<dbReference type="Pfam" id="PF04266">
    <property type="entry name" value="ASCH"/>
    <property type="match status" value="1"/>
</dbReference>
<dbReference type="Proteomes" id="UP000230882">
    <property type="component" value="Unassembled WGS sequence"/>
</dbReference>
<organism evidence="2 3">
    <name type="scientific">bacterium (Candidatus Gribaldobacteria) CG10_big_fil_rev_8_21_14_0_10_37_46</name>
    <dbReference type="NCBI Taxonomy" id="2014276"/>
    <lineage>
        <taxon>Bacteria</taxon>
        <taxon>Candidatus Gribaldobacteria</taxon>
    </lineage>
</organism>
<accession>A0A2H0UXA3</accession>
<comment type="caution">
    <text evidence="2">The sequence shown here is derived from an EMBL/GenBank/DDBJ whole genome shotgun (WGS) entry which is preliminary data.</text>
</comment>
<keyword evidence="2" id="KW-0808">Transferase</keyword>
<feature type="domain" description="ASCH" evidence="1">
    <location>
        <begin position="15"/>
        <end position="116"/>
    </location>
</feature>
<evidence type="ECO:0000259" key="1">
    <source>
        <dbReference type="SMART" id="SM01022"/>
    </source>
</evidence>
<dbReference type="InterPro" id="IPR007374">
    <property type="entry name" value="ASCH_domain"/>
</dbReference>
<dbReference type="Gene3D" id="2.30.130.30">
    <property type="entry name" value="Hypothetical protein"/>
    <property type="match status" value="1"/>
</dbReference>
<name>A0A2H0UXA3_9BACT</name>
<dbReference type="EMBL" id="PFAU01000008">
    <property type="protein sequence ID" value="PIR91433.1"/>
    <property type="molecule type" value="Genomic_DNA"/>
</dbReference>
<proteinExistence type="predicted"/>
<dbReference type="GO" id="GO:0016740">
    <property type="term" value="F:transferase activity"/>
    <property type="evidence" value="ECO:0007669"/>
    <property type="project" value="UniProtKB-KW"/>
</dbReference>
<dbReference type="AlphaFoldDB" id="A0A2H0UXA3"/>
<dbReference type="SUPFAM" id="SSF88697">
    <property type="entry name" value="PUA domain-like"/>
    <property type="match status" value="1"/>
</dbReference>
<dbReference type="SMART" id="SM01022">
    <property type="entry name" value="ASCH"/>
    <property type="match status" value="1"/>
</dbReference>
<protein>
    <submittedName>
        <fullName evidence="2">Acetyltransferase</fullName>
    </submittedName>
</protein>
<reference evidence="3" key="1">
    <citation type="submission" date="2017-09" db="EMBL/GenBank/DDBJ databases">
        <title>Depth-based differentiation of microbial function through sediment-hosted aquifers and enrichment of novel symbionts in the deep terrestrial subsurface.</title>
        <authorList>
            <person name="Probst A.J."/>
            <person name="Ladd B."/>
            <person name="Jarett J.K."/>
            <person name="Geller-Mcgrath D.E."/>
            <person name="Sieber C.M.K."/>
            <person name="Emerson J.B."/>
            <person name="Anantharaman K."/>
            <person name="Thomas B.C."/>
            <person name="Malmstrom R."/>
            <person name="Stieglmeier M."/>
            <person name="Klingl A."/>
            <person name="Woyke T."/>
            <person name="Ryan C.M."/>
            <person name="Banfield J.F."/>
        </authorList>
    </citation>
    <scope>NUCLEOTIDE SEQUENCE [LARGE SCALE GENOMIC DNA]</scope>
</reference>
<dbReference type="InterPro" id="IPR015947">
    <property type="entry name" value="PUA-like_sf"/>
</dbReference>
<sequence>MKERRKDMDNSPKTLWIKRQFLEEILAGRKTVEVRVGYRNIQELKPGMTLMLNDEHEMKIKDVRRYPTFSAMAEAEEADRIVPGMSKGELVQVLKSLYPPFKEKLGVLAIELELPQKQSK</sequence>
<gene>
    <name evidence="2" type="ORF">COU02_00275</name>
</gene>